<accession>A0AAW3FAC5</accession>
<protein>
    <recommendedName>
        <fullName evidence="4">P-type conjugative transfer protein TrbJ</fullName>
    </recommendedName>
</protein>
<dbReference type="EMBL" id="JPGG01000012">
    <property type="protein sequence ID" value="KGC20303.1"/>
    <property type="molecule type" value="Genomic_DNA"/>
</dbReference>
<organism evidence="2 3">
    <name type="scientific">Burkholderia gladioli</name>
    <name type="common">Pseudomonas marginata</name>
    <name type="synonym">Phytomonas marginata</name>
    <dbReference type="NCBI Taxonomy" id="28095"/>
    <lineage>
        <taxon>Bacteria</taxon>
        <taxon>Pseudomonadati</taxon>
        <taxon>Pseudomonadota</taxon>
        <taxon>Betaproteobacteria</taxon>
        <taxon>Burkholderiales</taxon>
        <taxon>Burkholderiaceae</taxon>
        <taxon>Burkholderia</taxon>
    </lineage>
</organism>
<dbReference type="AlphaFoldDB" id="A0AAW3FAC5"/>
<proteinExistence type="predicted"/>
<evidence type="ECO:0008006" key="4">
    <source>
        <dbReference type="Google" id="ProtNLM"/>
    </source>
</evidence>
<evidence type="ECO:0000313" key="3">
    <source>
        <dbReference type="Proteomes" id="UP000029590"/>
    </source>
</evidence>
<dbReference type="RefSeq" id="WP_059443225.1">
    <property type="nucleotide sequence ID" value="NZ_CADEQJ010000023.1"/>
</dbReference>
<evidence type="ECO:0000256" key="1">
    <source>
        <dbReference type="SAM" id="SignalP"/>
    </source>
</evidence>
<keyword evidence="1" id="KW-0732">Signal</keyword>
<feature type="chain" id="PRO_5044002743" description="P-type conjugative transfer protein TrbJ" evidence="1">
    <location>
        <begin position="25"/>
        <end position="255"/>
    </location>
</feature>
<sequence length="255" mass="27023">MKARIASLKRCLIAAVIFPTVAHAGGGGFGGATEVTQLLNHTELIASVAAEAQTVTNTLNQYATMIQNLKQIPSQLIGTITMPWQQLASSYTNLAGAASNLQSAFTSAYQMLQFRQGQMNALGLSPLKYLSAEFQLAQTKGGAYQDQIQRDLQTLQSASAQAQNLVTLANQVPAIAGSVQGLQHLATTSSMIGGVLMDLRSIALQQQINTANQHVDEARNEQTTSGVTQQMLQEANQQAAGAALNAPAFNLQADH</sequence>
<comment type="caution">
    <text evidence="2">The sequence shown here is derived from an EMBL/GenBank/DDBJ whole genome shotgun (WGS) entry which is preliminary data.</text>
</comment>
<name>A0AAW3FAC5_BURGA</name>
<feature type="signal peptide" evidence="1">
    <location>
        <begin position="1"/>
        <end position="24"/>
    </location>
</feature>
<evidence type="ECO:0000313" key="2">
    <source>
        <dbReference type="EMBL" id="KGC20303.1"/>
    </source>
</evidence>
<reference evidence="2 3" key="1">
    <citation type="submission" date="2014-04" db="EMBL/GenBank/DDBJ databases">
        <authorList>
            <person name="Bishop-Lilly K.A."/>
            <person name="Broomall S.M."/>
            <person name="Chain P.S."/>
            <person name="Chertkov O."/>
            <person name="Coyne S.R."/>
            <person name="Daligault H.E."/>
            <person name="Davenport K.W."/>
            <person name="Erkkila T."/>
            <person name="Frey K.G."/>
            <person name="Gibbons H.S."/>
            <person name="Gu W."/>
            <person name="Jaissle J."/>
            <person name="Johnson S.L."/>
            <person name="Koroleva G.I."/>
            <person name="Ladner J.T."/>
            <person name="Lo C.-C."/>
            <person name="Minogue T.D."/>
            <person name="Munk C."/>
            <person name="Palacios G.F."/>
            <person name="Redden C.L."/>
            <person name="Rosenzweig C.N."/>
            <person name="Scholz M.B."/>
            <person name="Teshima H."/>
            <person name="Xu Y."/>
        </authorList>
    </citation>
    <scope>NUCLEOTIDE SEQUENCE [LARGE SCALE GENOMIC DNA]</scope>
    <source>
        <strain evidence="3">gladioli</strain>
    </source>
</reference>
<gene>
    <name evidence="2" type="ORF">DM48_7891</name>
</gene>
<dbReference type="Proteomes" id="UP000029590">
    <property type="component" value="Unassembled WGS sequence"/>
</dbReference>